<proteinExistence type="predicted"/>
<sequence length="184" mass="20092">MEKRQLSSLEPANIDTSILEEYISKEDDSTDICFSEVHSAPGPNYSSPQAGVSSSGGLVCGVSPPIPLRQGAPPPGPHNCQNAYPPGPSLGLRHSYPCLGQQQQQQQQQQHQQQHHHHQQQQQQQAHVKPEHRGHYAPGTLPESPPDSSSEPYSPQQVNGKRCGVVLSDGHPSSLETMERTFSQ</sequence>
<dbReference type="GO" id="GO:0016540">
    <property type="term" value="P:protein autoprocessing"/>
    <property type="evidence" value="ECO:0007669"/>
    <property type="project" value="TreeGrafter"/>
</dbReference>
<dbReference type="GO" id="GO:0045893">
    <property type="term" value="P:positive regulation of DNA-templated transcription"/>
    <property type="evidence" value="ECO:0007669"/>
    <property type="project" value="TreeGrafter"/>
</dbReference>
<gene>
    <name evidence="2" type="ORF">AKAME5_002954600</name>
</gene>
<dbReference type="AlphaFoldDB" id="A0AAD3M5C9"/>
<dbReference type="GO" id="GO:0032286">
    <property type="term" value="P:central nervous system myelin maintenance"/>
    <property type="evidence" value="ECO:0007669"/>
    <property type="project" value="TreeGrafter"/>
</dbReference>
<dbReference type="PANTHER" id="PTHR13029">
    <property type="match status" value="1"/>
</dbReference>
<feature type="compositionally biased region" description="Polar residues" evidence="1">
    <location>
        <begin position="174"/>
        <end position="184"/>
    </location>
</feature>
<dbReference type="PANTHER" id="PTHR13029:SF16">
    <property type="entry name" value="MYELIN REGULATORY FACTOR"/>
    <property type="match status" value="1"/>
</dbReference>
<evidence type="ECO:0000256" key="1">
    <source>
        <dbReference type="SAM" id="MobiDB-lite"/>
    </source>
</evidence>
<feature type="non-terminal residue" evidence="2">
    <location>
        <position position="1"/>
    </location>
</feature>
<dbReference type="GO" id="GO:0003700">
    <property type="term" value="F:DNA-binding transcription factor activity"/>
    <property type="evidence" value="ECO:0007669"/>
    <property type="project" value="TreeGrafter"/>
</dbReference>
<feature type="compositionally biased region" description="Low complexity" evidence="1">
    <location>
        <begin position="51"/>
        <end position="63"/>
    </location>
</feature>
<name>A0AAD3M5C9_LATJO</name>
<reference evidence="2" key="1">
    <citation type="submission" date="2022-08" db="EMBL/GenBank/DDBJ databases">
        <title>Genome sequencing of akame (Lates japonicus).</title>
        <authorList>
            <person name="Hashiguchi Y."/>
            <person name="Takahashi H."/>
        </authorList>
    </citation>
    <scope>NUCLEOTIDE SEQUENCE</scope>
    <source>
        <strain evidence="2">Kochi</strain>
    </source>
</reference>
<evidence type="ECO:0000313" key="2">
    <source>
        <dbReference type="EMBL" id="GLD47441.1"/>
    </source>
</evidence>
<feature type="compositionally biased region" description="Low complexity" evidence="1">
    <location>
        <begin position="146"/>
        <end position="155"/>
    </location>
</feature>
<evidence type="ECO:0000313" key="3">
    <source>
        <dbReference type="Proteomes" id="UP001279410"/>
    </source>
</evidence>
<organism evidence="2 3">
    <name type="scientific">Lates japonicus</name>
    <name type="common">Japanese lates</name>
    <dbReference type="NCBI Taxonomy" id="270547"/>
    <lineage>
        <taxon>Eukaryota</taxon>
        <taxon>Metazoa</taxon>
        <taxon>Chordata</taxon>
        <taxon>Craniata</taxon>
        <taxon>Vertebrata</taxon>
        <taxon>Euteleostomi</taxon>
        <taxon>Actinopterygii</taxon>
        <taxon>Neopterygii</taxon>
        <taxon>Teleostei</taxon>
        <taxon>Neoteleostei</taxon>
        <taxon>Acanthomorphata</taxon>
        <taxon>Carangaria</taxon>
        <taxon>Carangaria incertae sedis</taxon>
        <taxon>Centropomidae</taxon>
        <taxon>Lates</taxon>
    </lineage>
</organism>
<feature type="compositionally biased region" description="Low complexity" evidence="1">
    <location>
        <begin position="101"/>
        <end position="112"/>
    </location>
</feature>
<feature type="compositionally biased region" description="Pro residues" evidence="1">
    <location>
        <begin position="64"/>
        <end position="77"/>
    </location>
</feature>
<dbReference type="InterPro" id="IPR051577">
    <property type="entry name" value="MRF-like"/>
</dbReference>
<dbReference type="GO" id="GO:0005789">
    <property type="term" value="C:endoplasmic reticulum membrane"/>
    <property type="evidence" value="ECO:0007669"/>
    <property type="project" value="TreeGrafter"/>
</dbReference>
<accession>A0AAD3M5C9</accession>
<keyword evidence="3" id="KW-1185">Reference proteome</keyword>
<dbReference type="EMBL" id="BRZM01006466">
    <property type="protein sequence ID" value="GLD47441.1"/>
    <property type="molecule type" value="Genomic_DNA"/>
</dbReference>
<protein>
    <submittedName>
        <fullName evidence="2">Myelin regulatory factor isoform X1</fullName>
    </submittedName>
</protein>
<dbReference type="GO" id="GO:0005634">
    <property type="term" value="C:nucleus"/>
    <property type="evidence" value="ECO:0007669"/>
    <property type="project" value="TreeGrafter"/>
</dbReference>
<dbReference type="GO" id="GO:0043565">
    <property type="term" value="F:sequence-specific DNA binding"/>
    <property type="evidence" value="ECO:0007669"/>
    <property type="project" value="TreeGrafter"/>
</dbReference>
<feature type="region of interest" description="Disordered" evidence="1">
    <location>
        <begin position="34"/>
        <end position="184"/>
    </location>
</feature>
<comment type="caution">
    <text evidence="2">The sequence shown here is derived from an EMBL/GenBank/DDBJ whole genome shotgun (WGS) entry which is preliminary data.</text>
</comment>
<dbReference type="Proteomes" id="UP001279410">
    <property type="component" value="Unassembled WGS sequence"/>
</dbReference>